<feature type="region of interest" description="Disordered" evidence="2">
    <location>
        <begin position="640"/>
        <end position="669"/>
    </location>
</feature>
<keyword evidence="5" id="KW-1185">Reference proteome</keyword>
<gene>
    <name evidence="4" type="ORF">TSOC_006336</name>
</gene>
<protein>
    <recommendedName>
        <fullName evidence="3">SWIM-type domain-containing protein</fullName>
    </recommendedName>
</protein>
<evidence type="ECO:0000256" key="1">
    <source>
        <dbReference type="PROSITE-ProRule" id="PRU00325"/>
    </source>
</evidence>
<evidence type="ECO:0000259" key="3">
    <source>
        <dbReference type="PROSITE" id="PS50966"/>
    </source>
</evidence>
<dbReference type="InterPro" id="IPR007527">
    <property type="entry name" value="Znf_SWIM"/>
</dbReference>
<keyword evidence="1" id="KW-0862">Zinc</keyword>
<dbReference type="AlphaFoldDB" id="A0A2J8A420"/>
<feature type="domain" description="SWIM-type" evidence="3">
    <location>
        <begin position="402"/>
        <end position="433"/>
    </location>
</feature>
<accession>A0A2J8A420</accession>
<keyword evidence="1" id="KW-0863">Zinc-finger</keyword>
<dbReference type="EMBL" id="PGGS01000190">
    <property type="protein sequence ID" value="PNH07248.1"/>
    <property type="molecule type" value="Genomic_DNA"/>
</dbReference>
<dbReference type="GO" id="GO:0008270">
    <property type="term" value="F:zinc ion binding"/>
    <property type="evidence" value="ECO:0007669"/>
    <property type="project" value="UniProtKB-KW"/>
</dbReference>
<sequence length="669" mass="71017">MVLHQIEAQRQALIQKYASLGWVEAAQAGSSRRFTITPERCAVLARRLLRGWRCGASELGCILDLLKKFPEFVSGYQQQVVSASGEIIQDFELTISSPWCRKMELMHSSRGVAVDGAYQTNCLEYTVMGKAVVCPNGRGICTAVHISSSSETASSYKHFLRTSDAAVAADAVAAGEPRPPRPPYILDKSKGGTKAMEDDGLEYFYCTFHLKQAIDRKLIATTGVQQPTRERIMSDLDSLIYSKTQSAYAVAEAAFLQLPHVRAAAGFVEYFQDNWGGNGADKWAAYARGSRLTTTNHLECFWQLFEDTFLCDRVKSTVVELIRKVLLTVFPHQMREHAFARDGLRGTKQDRSRELHEHRVQQLTETAMTSIRACIPAIGLVEVSSSCSSSSGSAAASTKQSYFTCLSDATCSCPAAVRGTVCKHIEAAAEACCNAASNAASCSVSLAGQGKAAVDAAAEAGRVGAVMGLIVSGAEALLTQPLLRHKAVARVTGGAYTIVRFPSMLALLAIDGVGSTGSEAVVTELAGQAASRLVQPLKLHPLSTSSSAADTAAVVTSAARDLARLEELKARSVTMERPAAWGGEQPRALPMDEVSGTALLGRAGGDAAALAERLSSEDVSADKLRRIDAILEEGDPVEAAATQGLASGGPGGGETVLHGATETQGRALP</sequence>
<keyword evidence="1" id="KW-0479">Metal-binding</keyword>
<name>A0A2J8A420_9CHLO</name>
<evidence type="ECO:0000313" key="5">
    <source>
        <dbReference type="Proteomes" id="UP000236333"/>
    </source>
</evidence>
<evidence type="ECO:0000256" key="2">
    <source>
        <dbReference type="SAM" id="MobiDB-lite"/>
    </source>
</evidence>
<comment type="caution">
    <text evidence="4">The sequence shown here is derived from an EMBL/GenBank/DDBJ whole genome shotgun (WGS) entry which is preliminary data.</text>
</comment>
<evidence type="ECO:0000313" key="4">
    <source>
        <dbReference type="EMBL" id="PNH07248.1"/>
    </source>
</evidence>
<dbReference type="PROSITE" id="PS50966">
    <property type="entry name" value="ZF_SWIM"/>
    <property type="match status" value="1"/>
</dbReference>
<proteinExistence type="predicted"/>
<reference evidence="4 5" key="1">
    <citation type="journal article" date="2017" name="Mol. Biol. Evol.">
        <title>The 4-celled Tetrabaena socialis nuclear genome reveals the essential components for genetic control of cell number at the origin of multicellularity in the volvocine lineage.</title>
        <authorList>
            <person name="Featherston J."/>
            <person name="Arakaki Y."/>
            <person name="Hanschen E.R."/>
            <person name="Ferris P.J."/>
            <person name="Michod R.E."/>
            <person name="Olson B.J.S.C."/>
            <person name="Nozaki H."/>
            <person name="Durand P.M."/>
        </authorList>
    </citation>
    <scope>NUCLEOTIDE SEQUENCE [LARGE SCALE GENOMIC DNA]</scope>
    <source>
        <strain evidence="4 5">NIES-571</strain>
    </source>
</reference>
<dbReference type="Proteomes" id="UP000236333">
    <property type="component" value="Unassembled WGS sequence"/>
</dbReference>
<organism evidence="4 5">
    <name type="scientific">Tetrabaena socialis</name>
    <dbReference type="NCBI Taxonomy" id="47790"/>
    <lineage>
        <taxon>Eukaryota</taxon>
        <taxon>Viridiplantae</taxon>
        <taxon>Chlorophyta</taxon>
        <taxon>core chlorophytes</taxon>
        <taxon>Chlorophyceae</taxon>
        <taxon>CS clade</taxon>
        <taxon>Chlamydomonadales</taxon>
        <taxon>Tetrabaenaceae</taxon>
        <taxon>Tetrabaena</taxon>
    </lineage>
</organism>